<dbReference type="Gene3D" id="3.20.20.100">
    <property type="entry name" value="NADP-dependent oxidoreductase domain"/>
    <property type="match status" value="1"/>
</dbReference>
<protein>
    <recommendedName>
        <fullName evidence="5">NADP-dependent oxidoreductase domain-containing protein</fullName>
    </recommendedName>
</protein>
<keyword evidence="1" id="KW-0560">Oxidoreductase</keyword>
<feature type="active site" description="Proton donor" evidence="2">
    <location>
        <position position="57"/>
    </location>
</feature>
<dbReference type="PRINTS" id="PR00069">
    <property type="entry name" value="ALDKETRDTASE"/>
</dbReference>
<evidence type="ECO:0000313" key="6">
    <source>
        <dbReference type="EMBL" id="KIK09869.1"/>
    </source>
</evidence>
<dbReference type="FunFam" id="3.20.20.100:FF:000002">
    <property type="entry name" value="2,5-diketo-D-gluconic acid reductase A"/>
    <property type="match status" value="1"/>
</dbReference>
<dbReference type="CDD" id="cd19071">
    <property type="entry name" value="AKR_AKR1-5-like"/>
    <property type="match status" value="1"/>
</dbReference>
<gene>
    <name evidence="6" type="ORF">K443DRAFT_671178</name>
</gene>
<dbReference type="OrthoDB" id="5945798at2759"/>
<dbReference type="PROSITE" id="PS00062">
    <property type="entry name" value="ALDOKETO_REDUCTASE_2"/>
    <property type="match status" value="1"/>
</dbReference>
<name>A0A0C9Y753_9AGAR</name>
<reference evidence="6 7" key="1">
    <citation type="submission" date="2014-04" db="EMBL/GenBank/DDBJ databases">
        <authorList>
            <consortium name="DOE Joint Genome Institute"/>
            <person name="Kuo A."/>
            <person name="Kohler A."/>
            <person name="Nagy L.G."/>
            <person name="Floudas D."/>
            <person name="Copeland A."/>
            <person name="Barry K.W."/>
            <person name="Cichocki N."/>
            <person name="Veneault-Fourrey C."/>
            <person name="LaButti K."/>
            <person name="Lindquist E.A."/>
            <person name="Lipzen A."/>
            <person name="Lundell T."/>
            <person name="Morin E."/>
            <person name="Murat C."/>
            <person name="Sun H."/>
            <person name="Tunlid A."/>
            <person name="Henrissat B."/>
            <person name="Grigoriev I.V."/>
            <person name="Hibbett D.S."/>
            <person name="Martin F."/>
            <person name="Nordberg H.P."/>
            <person name="Cantor M.N."/>
            <person name="Hua S.X."/>
        </authorList>
    </citation>
    <scope>NUCLEOTIDE SEQUENCE [LARGE SCALE GENOMIC DNA]</scope>
    <source>
        <strain evidence="6 7">LaAM-08-1</strain>
    </source>
</reference>
<dbReference type="PIRSF" id="PIRSF000097">
    <property type="entry name" value="AKR"/>
    <property type="match status" value="1"/>
</dbReference>
<evidence type="ECO:0000313" key="7">
    <source>
        <dbReference type="Proteomes" id="UP000054477"/>
    </source>
</evidence>
<feature type="site" description="Lowers pKa of active site Tyr" evidence="4">
    <location>
        <position position="82"/>
    </location>
</feature>
<dbReference type="InterPro" id="IPR023210">
    <property type="entry name" value="NADP_OxRdtase_dom"/>
</dbReference>
<organism evidence="6 7">
    <name type="scientific">Laccaria amethystina LaAM-08-1</name>
    <dbReference type="NCBI Taxonomy" id="1095629"/>
    <lineage>
        <taxon>Eukaryota</taxon>
        <taxon>Fungi</taxon>
        <taxon>Dikarya</taxon>
        <taxon>Basidiomycota</taxon>
        <taxon>Agaricomycotina</taxon>
        <taxon>Agaricomycetes</taxon>
        <taxon>Agaricomycetidae</taxon>
        <taxon>Agaricales</taxon>
        <taxon>Agaricineae</taxon>
        <taxon>Hydnangiaceae</taxon>
        <taxon>Laccaria</taxon>
    </lineage>
</organism>
<feature type="binding site" evidence="3">
    <location>
        <position position="113"/>
    </location>
    <ligand>
        <name>substrate</name>
    </ligand>
</feature>
<accession>A0A0C9Y753</accession>
<dbReference type="SUPFAM" id="SSF51430">
    <property type="entry name" value="NAD(P)-linked oxidoreductase"/>
    <property type="match status" value="1"/>
</dbReference>
<evidence type="ECO:0000256" key="3">
    <source>
        <dbReference type="PIRSR" id="PIRSR000097-2"/>
    </source>
</evidence>
<feature type="domain" description="NADP-dependent oxidoreductase" evidence="5">
    <location>
        <begin position="30"/>
        <end position="282"/>
    </location>
</feature>
<evidence type="ECO:0000256" key="2">
    <source>
        <dbReference type="PIRSR" id="PIRSR000097-1"/>
    </source>
</evidence>
<keyword evidence="7" id="KW-1185">Reference proteome</keyword>
<dbReference type="InterPro" id="IPR036812">
    <property type="entry name" value="NAD(P)_OxRdtase_dom_sf"/>
</dbReference>
<proteinExistence type="predicted"/>
<evidence type="ECO:0000256" key="1">
    <source>
        <dbReference type="ARBA" id="ARBA00023002"/>
    </source>
</evidence>
<dbReference type="InterPro" id="IPR020471">
    <property type="entry name" value="AKR"/>
</dbReference>
<dbReference type="PANTHER" id="PTHR11732">
    <property type="entry name" value="ALDO/KETO REDUCTASE"/>
    <property type="match status" value="1"/>
</dbReference>
<dbReference type="Pfam" id="PF00248">
    <property type="entry name" value="Aldo_ket_red"/>
    <property type="match status" value="1"/>
</dbReference>
<dbReference type="InterPro" id="IPR018170">
    <property type="entry name" value="Aldo/ket_reductase_CS"/>
</dbReference>
<evidence type="ECO:0000256" key="4">
    <source>
        <dbReference type="PIRSR" id="PIRSR000097-3"/>
    </source>
</evidence>
<reference evidence="7" key="2">
    <citation type="submission" date="2015-01" db="EMBL/GenBank/DDBJ databases">
        <title>Evolutionary Origins and Diversification of the Mycorrhizal Mutualists.</title>
        <authorList>
            <consortium name="DOE Joint Genome Institute"/>
            <consortium name="Mycorrhizal Genomics Consortium"/>
            <person name="Kohler A."/>
            <person name="Kuo A."/>
            <person name="Nagy L.G."/>
            <person name="Floudas D."/>
            <person name="Copeland A."/>
            <person name="Barry K.W."/>
            <person name="Cichocki N."/>
            <person name="Veneault-Fourrey C."/>
            <person name="LaButti K."/>
            <person name="Lindquist E.A."/>
            <person name="Lipzen A."/>
            <person name="Lundell T."/>
            <person name="Morin E."/>
            <person name="Murat C."/>
            <person name="Riley R."/>
            <person name="Ohm R."/>
            <person name="Sun H."/>
            <person name="Tunlid A."/>
            <person name="Henrissat B."/>
            <person name="Grigoriev I.V."/>
            <person name="Hibbett D.S."/>
            <person name="Martin F."/>
        </authorList>
    </citation>
    <scope>NUCLEOTIDE SEQUENCE [LARGE SCALE GENOMIC DNA]</scope>
    <source>
        <strain evidence="7">LaAM-08-1</strain>
    </source>
</reference>
<dbReference type="PROSITE" id="PS00798">
    <property type="entry name" value="ALDOKETO_REDUCTASE_1"/>
    <property type="match status" value="1"/>
</dbReference>
<evidence type="ECO:0000259" key="5">
    <source>
        <dbReference type="Pfam" id="PF00248"/>
    </source>
</evidence>
<dbReference type="STRING" id="1095629.A0A0C9Y753"/>
<dbReference type="Proteomes" id="UP000054477">
    <property type="component" value="Unassembled WGS sequence"/>
</dbReference>
<sequence>MSSLTPEFTLNNGTTIPAVGMGCWMGSVTVGDGNRVVEMCAKALRNGYRHFDTAAGYGNEKMVGNAIKASGIPRQSLYITTKLANPDHHRVREAFEDSLRDLDCEYIDLYLLHWPQAEASPTAAGNAQATHVLGPDEHPTFIETWKEMEKLLETGKVKTLGVSNFSCKTLKTLLPHCRIVPAVNQIEMHPYLLQNDVKALCEEKGILLTAYSPLGQSATLFKDATIQKIAEKGKVTPAQVVLAWGVQRGTVVIPKSEDDGRMRANLNLIKLTDEDMEAINAIHLQQGKHRSLLEYHTPEGTVMGWTYEQLGWNMLTGGIVCS</sequence>
<dbReference type="AlphaFoldDB" id="A0A0C9Y753"/>
<dbReference type="EMBL" id="KN838537">
    <property type="protein sequence ID" value="KIK09869.1"/>
    <property type="molecule type" value="Genomic_DNA"/>
</dbReference>
<dbReference type="HOGENOM" id="CLU_023205_0_0_1"/>
<dbReference type="GO" id="GO:0016616">
    <property type="term" value="F:oxidoreductase activity, acting on the CH-OH group of donors, NAD or NADP as acceptor"/>
    <property type="evidence" value="ECO:0007669"/>
    <property type="project" value="UniProtKB-ARBA"/>
</dbReference>